<dbReference type="EMBL" id="BTGD01000013">
    <property type="protein sequence ID" value="GMM57498.1"/>
    <property type="molecule type" value="Genomic_DNA"/>
</dbReference>
<evidence type="ECO:0000256" key="1">
    <source>
        <dbReference type="SAM" id="MobiDB-lite"/>
    </source>
</evidence>
<sequence length="665" mass="73425">MFYTHTEHSDTRVMRQFHTPPVNNPKFDSGIALKESYRPRGLSGLETLGEERGSAVVSHAKHARTESAASAASAASTSSATSTSSHNSDSASTSAAQLSPEEIEQCRQGITDLPTDLQRLIDVFIADLKQPKYVRPLTITQLSHLFQGFYTRFDKACFHYVSNGALSPAQQQQQPLPVPASASYFSARESLSTGLSGIFARSRSSSTVSVNNAATNTNGPRASRRSSSLFSMESASNSAGNLTQMLSPEEIKLHIRNNELNNVRIERYMVLCEERIFNKLLEVGISVSSPQIQPPLTPSSSSLDTHAKHPDVFNVASLFRNTPEFGNYDRLLSEKLRCLSKLSLDGKINLDEFLGVPAAGLSADGAASSADDIHRALNNFTHYSVSPHDKVQILLQIHDLMTYSKEMSNDEFLSLLIYYIVKFRPKRLFLNAEFVKLFRYKKKLVQKELYALTNMEAALMFIEGLTLSDFSDELRDELSAHDRKVLDTKVSSVVTLPSTSASWNSKASLPPATATHDSPTHANNNSRPPHTPMAGPDGTNTRSNSNEGFRNTFDGSLRNIIGKIRLYTPPTVNNLKPLPLPRSTSQLSMDYDGGSPIRQLASPTTTSSNDDDDDVTRMAGPVLTPSRSSNSSIPGSWKKFKDAKFDELKIEELREMFDLYQKLIE</sequence>
<organism evidence="3 4">
    <name type="scientific">Maudiozyma humilis</name>
    <name type="common">Sour dough yeast</name>
    <name type="synonym">Kazachstania humilis</name>
    <dbReference type="NCBI Taxonomy" id="51915"/>
    <lineage>
        <taxon>Eukaryota</taxon>
        <taxon>Fungi</taxon>
        <taxon>Dikarya</taxon>
        <taxon>Ascomycota</taxon>
        <taxon>Saccharomycotina</taxon>
        <taxon>Saccharomycetes</taxon>
        <taxon>Saccharomycetales</taxon>
        <taxon>Saccharomycetaceae</taxon>
        <taxon>Maudiozyma</taxon>
    </lineage>
</organism>
<dbReference type="GO" id="GO:0005829">
    <property type="term" value="C:cytosol"/>
    <property type="evidence" value="ECO:0007669"/>
    <property type="project" value="TreeGrafter"/>
</dbReference>
<dbReference type="PANTHER" id="PTHR23101">
    <property type="entry name" value="RAB GDP/GTP EXCHANGE FACTOR"/>
    <property type="match status" value="1"/>
</dbReference>
<evidence type="ECO:0000313" key="4">
    <source>
        <dbReference type="Proteomes" id="UP001377567"/>
    </source>
</evidence>
<name>A0AAV5S1B1_MAUHU</name>
<dbReference type="Proteomes" id="UP001377567">
    <property type="component" value="Unassembled WGS sequence"/>
</dbReference>
<reference evidence="3 4" key="1">
    <citation type="journal article" date="2023" name="Elife">
        <title>Identification of key yeast species and microbe-microbe interactions impacting larval growth of Drosophila in the wild.</title>
        <authorList>
            <person name="Mure A."/>
            <person name="Sugiura Y."/>
            <person name="Maeda R."/>
            <person name="Honda K."/>
            <person name="Sakurai N."/>
            <person name="Takahashi Y."/>
            <person name="Watada M."/>
            <person name="Katoh T."/>
            <person name="Gotoh A."/>
            <person name="Gotoh Y."/>
            <person name="Taniguchi I."/>
            <person name="Nakamura K."/>
            <person name="Hayashi T."/>
            <person name="Katayama T."/>
            <person name="Uemura T."/>
            <person name="Hattori Y."/>
        </authorList>
    </citation>
    <scope>NUCLEOTIDE SEQUENCE [LARGE SCALE GENOMIC DNA]</scope>
    <source>
        <strain evidence="3 4">KH-74</strain>
    </source>
</reference>
<protein>
    <submittedName>
        <fullName evidence="3">Guanine nucleotide exchange factor</fullName>
    </submittedName>
</protein>
<dbReference type="SMART" id="SM00167">
    <property type="entry name" value="VPS9"/>
    <property type="match status" value="1"/>
</dbReference>
<dbReference type="GO" id="GO:0005085">
    <property type="term" value="F:guanyl-nucleotide exchange factor activity"/>
    <property type="evidence" value="ECO:0007669"/>
    <property type="project" value="InterPro"/>
</dbReference>
<dbReference type="InterPro" id="IPR045046">
    <property type="entry name" value="Vps9-like"/>
</dbReference>
<accession>A0AAV5S1B1</accession>
<keyword evidence="4" id="KW-1185">Reference proteome</keyword>
<proteinExistence type="predicted"/>
<feature type="compositionally biased region" description="Polar residues" evidence="1">
    <location>
        <begin position="515"/>
        <end position="528"/>
    </location>
</feature>
<feature type="domain" description="VPS9" evidence="2">
    <location>
        <begin position="326"/>
        <end position="471"/>
    </location>
</feature>
<dbReference type="GO" id="GO:0031267">
    <property type="term" value="F:small GTPase binding"/>
    <property type="evidence" value="ECO:0007669"/>
    <property type="project" value="TreeGrafter"/>
</dbReference>
<feature type="region of interest" description="Disordered" evidence="1">
    <location>
        <begin position="501"/>
        <end position="552"/>
    </location>
</feature>
<dbReference type="InterPro" id="IPR003123">
    <property type="entry name" value="VPS9"/>
</dbReference>
<dbReference type="PANTHER" id="PTHR23101:SF124">
    <property type="entry name" value="PROTEIN MUK1"/>
    <property type="match status" value="1"/>
</dbReference>
<gene>
    <name evidence="3" type="ORF">DAKH74_041140</name>
</gene>
<feature type="region of interest" description="Disordered" evidence="1">
    <location>
        <begin position="1"/>
        <end position="30"/>
    </location>
</feature>
<feature type="compositionally biased region" description="Basic and acidic residues" evidence="1">
    <location>
        <begin position="1"/>
        <end position="13"/>
    </location>
</feature>
<dbReference type="Pfam" id="PF02204">
    <property type="entry name" value="VPS9"/>
    <property type="match status" value="1"/>
</dbReference>
<feature type="compositionally biased region" description="Polar residues" evidence="1">
    <location>
        <begin position="538"/>
        <end position="549"/>
    </location>
</feature>
<feature type="region of interest" description="Disordered" evidence="1">
    <location>
        <begin position="571"/>
        <end position="634"/>
    </location>
</feature>
<evidence type="ECO:0000313" key="3">
    <source>
        <dbReference type="EMBL" id="GMM57498.1"/>
    </source>
</evidence>
<dbReference type="AlphaFoldDB" id="A0AAV5S1B1"/>
<dbReference type="Gene3D" id="1.20.1050.80">
    <property type="entry name" value="VPS9 domain"/>
    <property type="match status" value="1"/>
</dbReference>
<evidence type="ECO:0000259" key="2">
    <source>
        <dbReference type="PROSITE" id="PS51205"/>
    </source>
</evidence>
<dbReference type="PROSITE" id="PS51205">
    <property type="entry name" value="VPS9"/>
    <property type="match status" value="1"/>
</dbReference>
<feature type="region of interest" description="Disordered" evidence="1">
    <location>
        <begin position="53"/>
        <end position="103"/>
    </location>
</feature>
<dbReference type="SUPFAM" id="SSF109993">
    <property type="entry name" value="VPS9 domain"/>
    <property type="match status" value="1"/>
</dbReference>
<comment type="caution">
    <text evidence="3">The sequence shown here is derived from an EMBL/GenBank/DDBJ whole genome shotgun (WGS) entry which is preliminary data.</text>
</comment>
<dbReference type="GO" id="GO:0016192">
    <property type="term" value="P:vesicle-mediated transport"/>
    <property type="evidence" value="ECO:0007669"/>
    <property type="project" value="InterPro"/>
</dbReference>
<feature type="compositionally biased region" description="Low complexity" evidence="1">
    <location>
        <begin position="67"/>
        <end position="96"/>
    </location>
</feature>
<dbReference type="GO" id="GO:0030139">
    <property type="term" value="C:endocytic vesicle"/>
    <property type="evidence" value="ECO:0007669"/>
    <property type="project" value="TreeGrafter"/>
</dbReference>
<dbReference type="InterPro" id="IPR037191">
    <property type="entry name" value="VPS9_dom_sf"/>
</dbReference>